<dbReference type="AlphaFoldDB" id="A0A848KV45"/>
<gene>
    <name evidence="2" type="ORF">HH308_13005</name>
</gene>
<evidence type="ECO:0000259" key="1">
    <source>
        <dbReference type="Pfam" id="PF20091"/>
    </source>
</evidence>
<comment type="caution">
    <text evidence="2">The sequence shown here is derived from an EMBL/GenBank/DDBJ whole genome shotgun (WGS) entry which is preliminary data.</text>
</comment>
<dbReference type="Proteomes" id="UP000550729">
    <property type="component" value="Unassembled WGS sequence"/>
</dbReference>
<dbReference type="InterPro" id="IPR045394">
    <property type="entry name" value="Abhydrolase_dom"/>
</dbReference>
<evidence type="ECO:0000313" key="3">
    <source>
        <dbReference type="Proteomes" id="UP000550729"/>
    </source>
</evidence>
<dbReference type="Pfam" id="PF20091">
    <property type="entry name" value="Abhydrolase_10"/>
    <property type="match status" value="1"/>
</dbReference>
<dbReference type="RefSeq" id="WP_170194640.1">
    <property type="nucleotide sequence ID" value="NZ_JABBNB010000012.1"/>
</dbReference>
<sequence>MTSRVVFTPLNGGNGCSVLSAAPAPDLAAAGYSDAEFAVSGSVAGVTDSGPVDAAEFTTRVIVRRPASTDGFNGILVVEWLNVSSGTDAAPEYSYLAEELVRGGYAWAGVSAQYIGVEGGAGSVGLADDRPQSLAGKDPERYGALHHPGDAYCYDIFRSVGSALRSVHDASHPLAGLDISHVLAIGESQSAMALTTYVTAFDADEVFDGYFIHSRAAARLPLGTVGAGIDVGETFGGATVTIPDDFAKPVFTIETETDVLTNFQFHRARQDDSSRRRTWELAGTAHADLFQIGPFEDYLGSPEPVNRGQQRFALRAALAHARAWVADGVEPPTAPALELSGDGDDAAFVTDEIGNVRGGVRAPCVDAPTQVLTGVVENPVSRIHLLFGATAQIEPAVLMKRYGSVESYLDHYRAAVDEAIAEGFALEADRDELMADAHPELVSG</sequence>
<keyword evidence="3" id="KW-1185">Reference proteome</keyword>
<accession>A0A848KV45</accession>
<dbReference type="EMBL" id="JABBNB010000012">
    <property type="protein sequence ID" value="NMO02129.1"/>
    <property type="molecule type" value="Genomic_DNA"/>
</dbReference>
<reference evidence="2 3" key="1">
    <citation type="submission" date="2020-04" db="EMBL/GenBank/DDBJ databases">
        <title>Gordonia sp. nov. TBRC 11910.</title>
        <authorList>
            <person name="Suriyachadkun C."/>
        </authorList>
    </citation>
    <scope>NUCLEOTIDE SEQUENCE [LARGE SCALE GENOMIC DNA]</scope>
    <source>
        <strain evidence="2 3">TBRC 11910</strain>
    </source>
</reference>
<protein>
    <recommendedName>
        <fullName evidence="1">Alpha/beta hydrolase domain-containing protein</fullName>
    </recommendedName>
</protein>
<feature type="domain" description="Alpha/beta hydrolase" evidence="1">
    <location>
        <begin position="8"/>
        <end position="435"/>
    </location>
</feature>
<proteinExistence type="predicted"/>
<organism evidence="2 3">
    <name type="scientific">Gordonia asplenii</name>
    <dbReference type="NCBI Taxonomy" id="2725283"/>
    <lineage>
        <taxon>Bacteria</taxon>
        <taxon>Bacillati</taxon>
        <taxon>Actinomycetota</taxon>
        <taxon>Actinomycetes</taxon>
        <taxon>Mycobacteriales</taxon>
        <taxon>Gordoniaceae</taxon>
        <taxon>Gordonia</taxon>
    </lineage>
</organism>
<name>A0A848KV45_9ACTN</name>
<evidence type="ECO:0000313" key="2">
    <source>
        <dbReference type="EMBL" id="NMO02129.1"/>
    </source>
</evidence>